<evidence type="ECO:0000256" key="3">
    <source>
        <dbReference type="ARBA" id="ARBA00022643"/>
    </source>
</evidence>
<dbReference type="InterPro" id="IPR029479">
    <property type="entry name" value="Nitroreductase"/>
</dbReference>
<keyword evidence="2 5" id="KW-0285">Flavoprotein</keyword>
<keyword evidence="5" id="KW-0521">NADP</keyword>
<dbReference type="RefSeq" id="WP_407338434.1">
    <property type="nucleotide sequence ID" value="NZ_CP136862.1"/>
</dbReference>
<comment type="similarity">
    <text evidence="1 5">Belongs to the flavin oxidoreductase frp family.</text>
</comment>
<evidence type="ECO:0000256" key="1">
    <source>
        <dbReference type="ARBA" id="ARBA00008366"/>
    </source>
</evidence>
<evidence type="ECO:0000313" key="8">
    <source>
        <dbReference type="Proteomes" id="UP001626536"/>
    </source>
</evidence>
<evidence type="ECO:0000313" key="7">
    <source>
        <dbReference type="EMBL" id="WOJ88996.1"/>
    </source>
</evidence>
<keyword evidence="8" id="KW-1185">Reference proteome</keyword>
<evidence type="ECO:0000256" key="2">
    <source>
        <dbReference type="ARBA" id="ARBA00022630"/>
    </source>
</evidence>
<dbReference type="SUPFAM" id="SSF55469">
    <property type="entry name" value="FMN-dependent nitroreductase-like"/>
    <property type="match status" value="1"/>
</dbReference>
<keyword evidence="4 5" id="KW-0560">Oxidoreductase</keyword>
<dbReference type="PIRSF" id="PIRSF005426">
    <property type="entry name" value="Frp"/>
    <property type="match status" value="1"/>
</dbReference>
<evidence type="ECO:0000259" key="6">
    <source>
        <dbReference type="Pfam" id="PF00881"/>
    </source>
</evidence>
<dbReference type="InterPro" id="IPR016446">
    <property type="entry name" value="Flavin_OxRdtase_Frp"/>
</dbReference>
<dbReference type="Proteomes" id="UP001626536">
    <property type="component" value="Chromosome"/>
</dbReference>
<dbReference type="EMBL" id="CP136862">
    <property type="protein sequence ID" value="WOJ88996.1"/>
    <property type="molecule type" value="Genomic_DNA"/>
</dbReference>
<dbReference type="Gene3D" id="3.40.109.10">
    <property type="entry name" value="NADH Oxidase"/>
    <property type="match status" value="1"/>
</dbReference>
<sequence>MMIAPKIKFDAVDKLPSQARDEIAALLQARYGDDKPGLPPYWNDTLAGILAHRSVRGYLPAPLPQGALELIVAAAQSAATSSNLQAWSVVAVEDKDRKLRLAALAGNQKHVEQTPLLLVFLADLSRLDRIAQDHGLHAEAHEYLESLLVAVIDAALAAQNAVVAAESLGLGSVYIGAIRNKPVEVAAELGLPPNVLAVFGLCLGYPDEAAASGVKPRLPQSLVLHKERYNSESPAQALEAYDQEIRKFQKAQGMAEIAWTQQALDRVKSAGSLKGRDRLSEALHKLGFGLR</sequence>
<evidence type="ECO:0000256" key="5">
    <source>
        <dbReference type="PIRNR" id="PIRNR005426"/>
    </source>
</evidence>
<gene>
    <name evidence="7" type="ORF">RZS28_14455</name>
</gene>
<protein>
    <submittedName>
        <fullName evidence="7">NADPH-dependent oxidoreductase</fullName>
    </submittedName>
</protein>
<dbReference type="InterPro" id="IPR000415">
    <property type="entry name" value="Nitroreductase-like"/>
</dbReference>
<evidence type="ECO:0000256" key="4">
    <source>
        <dbReference type="ARBA" id="ARBA00023002"/>
    </source>
</evidence>
<dbReference type="PANTHER" id="PTHR43425">
    <property type="entry name" value="OXYGEN-INSENSITIVE NADPH NITROREDUCTASE"/>
    <property type="match status" value="1"/>
</dbReference>
<dbReference type="Pfam" id="PF00881">
    <property type="entry name" value="Nitroreductase"/>
    <property type="match status" value="1"/>
</dbReference>
<dbReference type="PANTHER" id="PTHR43425:SF2">
    <property type="entry name" value="OXYGEN-INSENSITIVE NADPH NITROREDUCTASE"/>
    <property type="match status" value="1"/>
</dbReference>
<dbReference type="CDD" id="cd02146">
    <property type="entry name" value="NfsA-like"/>
    <property type="match status" value="1"/>
</dbReference>
<organism evidence="7 8">
    <name type="scientific">Methylocapsa polymorpha</name>
    <dbReference type="NCBI Taxonomy" id="3080828"/>
    <lineage>
        <taxon>Bacteria</taxon>
        <taxon>Pseudomonadati</taxon>
        <taxon>Pseudomonadota</taxon>
        <taxon>Alphaproteobacteria</taxon>
        <taxon>Hyphomicrobiales</taxon>
        <taxon>Beijerinckiaceae</taxon>
        <taxon>Methylocapsa</taxon>
    </lineage>
</organism>
<keyword evidence="3 5" id="KW-0288">FMN</keyword>
<name>A0ABZ0HSW6_9HYPH</name>
<proteinExistence type="inferred from homology"/>
<feature type="domain" description="Nitroreductase" evidence="6">
    <location>
        <begin position="50"/>
        <end position="205"/>
    </location>
</feature>
<accession>A0ABZ0HSW6</accession>
<reference evidence="7 8" key="1">
    <citation type="submission" date="2023-10" db="EMBL/GenBank/DDBJ databases">
        <title>Novel methanotroph of the genus Methylocapsa from a subarctic wetland.</title>
        <authorList>
            <person name="Belova S.E."/>
            <person name="Oshkin I.Y."/>
            <person name="Miroshnikov K."/>
            <person name="Dedysh S.N."/>
        </authorList>
    </citation>
    <scope>NUCLEOTIDE SEQUENCE [LARGE SCALE GENOMIC DNA]</scope>
    <source>
        <strain evidence="7 8">RX1</strain>
    </source>
</reference>